<dbReference type="GO" id="GO:0005657">
    <property type="term" value="C:replication fork"/>
    <property type="evidence" value="ECO:0007669"/>
    <property type="project" value="TreeGrafter"/>
</dbReference>
<accession>A0A0L8FT66</accession>
<protein>
    <recommendedName>
        <fullName evidence="2">ATP-dependent DNA helicase</fullName>
    </recommendedName>
</protein>
<name>A0A0L8FT66_OCTBM</name>
<dbReference type="EMBL" id="KQ426929">
    <property type="protein sequence ID" value="KOF67605.1"/>
    <property type="molecule type" value="Genomic_DNA"/>
</dbReference>
<dbReference type="PANTHER" id="PTHR23274:SF51">
    <property type="entry name" value="OS03G0423850 PROTEIN"/>
    <property type="match status" value="1"/>
</dbReference>
<organism evidence="1">
    <name type="scientific">Octopus bimaculoides</name>
    <name type="common">California two-spotted octopus</name>
    <dbReference type="NCBI Taxonomy" id="37653"/>
    <lineage>
        <taxon>Eukaryota</taxon>
        <taxon>Metazoa</taxon>
        <taxon>Spiralia</taxon>
        <taxon>Lophotrochozoa</taxon>
        <taxon>Mollusca</taxon>
        <taxon>Cephalopoda</taxon>
        <taxon>Coleoidea</taxon>
        <taxon>Octopodiformes</taxon>
        <taxon>Octopoda</taxon>
        <taxon>Incirrata</taxon>
        <taxon>Octopodidae</taxon>
        <taxon>Octopus</taxon>
    </lineage>
</organism>
<dbReference type="InterPro" id="IPR027417">
    <property type="entry name" value="P-loop_NTPase"/>
</dbReference>
<evidence type="ECO:0000313" key="1">
    <source>
        <dbReference type="EMBL" id="KOF67605.1"/>
    </source>
</evidence>
<reference evidence="1" key="1">
    <citation type="submission" date="2015-07" db="EMBL/GenBank/DDBJ databases">
        <title>MeaNS - Measles Nucleotide Surveillance Program.</title>
        <authorList>
            <person name="Tran T."/>
            <person name="Druce J."/>
        </authorList>
    </citation>
    <scope>NUCLEOTIDE SEQUENCE</scope>
    <source>
        <strain evidence="1">UCB-OBI-ISO-001</strain>
        <tissue evidence="1">Gonad</tissue>
    </source>
</reference>
<dbReference type="STRING" id="37653.A0A0L8FT66"/>
<dbReference type="PANTHER" id="PTHR23274">
    <property type="entry name" value="DNA HELICASE-RELATED"/>
    <property type="match status" value="1"/>
</dbReference>
<proteinExistence type="predicted"/>
<dbReference type="GO" id="GO:0006260">
    <property type="term" value="P:DNA replication"/>
    <property type="evidence" value="ECO:0007669"/>
    <property type="project" value="TreeGrafter"/>
</dbReference>
<dbReference type="AlphaFoldDB" id="A0A0L8FT66"/>
<evidence type="ECO:0008006" key="2">
    <source>
        <dbReference type="Google" id="ProtNLM"/>
    </source>
</evidence>
<sequence length="84" mass="9510">MLLRNLDHKNGHSNGTRYKIVTANNNLITPKNLTGVDVGQMVLIPWISLMPFDSDFPFTLQRRQFPIRPAFVISINKSQGQSLS</sequence>
<gene>
    <name evidence="1" type="ORF">OCBIM_22009224mg</name>
</gene>
<dbReference type="SUPFAM" id="SSF52540">
    <property type="entry name" value="P-loop containing nucleoside triphosphate hydrolases"/>
    <property type="match status" value="1"/>
</dbReference>